<dbReference type="AlphaFoldDB" id="A0A6C0J791"/>
<keyword evidence="7" id="KW-0378">Hydrolase</keyword>
<dbReference type="CDD" id="cd09280">
    <property type="entry name" value="RNase_HI_eukaryote_like"/>
    <property type="match status" value="1"/>
</dbReference>
<keyword evidence="4" id="KW-0540">Nuclease</keyword>
<name>A0A6C0J791_9ZZZZ</name>
<keyword evidence="6" id="KW-0255">Endonuclease</keyword>
<evidence type="ECO:0000256" key="3">
    <source>
        <dbReference type="ARBA" id="ARBA00012180"/>
    </source>
</evidence>
<dbReference type="InterPro" id="IPR050092">
    <property type="entry name" value="RNase_H"/>
</dbReference>
<dbReference type="Gene3D" id="3.30.420.10">
    <property type="entry name" value="Ribonuclease H-like superfamily/Ribonuclease H"/>
    <property type="match status" value="1"/>
</dbReference>
<dbReference type="InterPro" id="IPR012337">
    <property type="entry name" value="RNaseH-like_sf"/>
</dbReference>
<dbReference type="PROSITE" id="PS50879">
    <property type="entry name" value="RNASE_H_1"/>
    <property type="match status" value="1"/>
</dbReference>
<dbReference type="GO" id="GO:0003676">
    <property type="term" value="F:nucleic acid binding"/>
    <property type="evidence" value="ECO:0007669"/>
    <property type="project" value="InterPro"/>
</dbReference>
<feature type="domain" description="RNase H type-1" evidence="8">
    <location>
        <begin position="1"/>
        <end position="153"/>
    </location>
</feature>
<dbReference type="SUPFAM" id="SSF53098">
    <property type="entry name" value="Ribonuclease H-like"/>
    <property type="match status" value="1"/>
</dbReference>
<evidence type="ECO:0000256" key="4">
    <source>
        <dbReference type="ARBA" id="ARBA00022722"/>
    </source>
</evidence>
<dbReference type="PANTHER" id="PTHR10642:SF26">
    <property type="entry name" value="RIBONUCLEASE H1"/>
    <property type="match status" value="1"/>
</dbReference>
<comment type="catalytic activity">
    <reaction evidence="1">
        <text>Endonucleolytic cleavage to 5'-phosphomonoester.</text>
        <dbReference type="EC" id="3.1.26.4"/>
    </reaction>
</comment>
<accession>A0A6C0J791</accession>
<evidence type="ECO:0000256" key="2">
    <source>
        <dbReference type="ARBA" id="ARBA00005300"/>
    </source>
</evidence>
<protein>
    <recommendedName>
        <fullName evidence="3">ribonuclease H</fullName>
        <ecNumber evidence="3">3.1.26.4</ecNumber>
    </recommendedName>
</protein>
<dbReference type="InterPro" id="IPR002156">
    <property type="entry name" value="RNaseH_domain"/>
</dbReference>
<dbReference type="PANTHER" id="PTHR10642">
    <property type="entry name" value="RIBONUCLEASE H1"/>
    <property type="match status" value="1"/>
</dbReference>
<dbReference type="EC" id="3.1.26.4" evidence="3"/>
<comment type="similarity">
    <text evidence="2">Belongs to the RNase H family.</text>
</comment>
<evidence type="ECO:0000313" key="9">
    <source>
        <dbReference type="EMBL" id="QHT99847.1"/>
    </source>
</evidence>
<keyword evidence="5" id="KW-0479">Metal-binding</keyword>
<evidence type="ECO:0000256" key="5">
    <source>
        <dbReference type="ARBA" id="ARBA00022723"/>
    </source>
</evidence>
<reference evidence="9" key="1">
    <citation type="journal article" date="2020" name="Nature">
        <title>Giant virus diversity and host interactions through global metagenomics.</title>
        <authorList>
            <person name="Schulz F."/>
            <person name="Roux S."/>
            <person name="Paez-Espino D."/>
            <person name="Jungbluth S."/>
            <person name="Walsh D.A."/>
            <person name="Denef V.J."/>
            <person name="McMahon K.D."/>
            <person name="Konstantinidis K.T."/>
            <person name="Eloe-Fadrosh E.A."/>
            <person name="Kyrpides N.C."/>
            <person name="Woyke T."/>
        </authorList>
    </citation>
    <scope>NUCLEOTIDE SEQUENCE</scope>
    <source>
        <strain evidence="9">GVMAG-M-3300025778-1</strain>
    </source>
</reference>
<evidence type="ECO:0000256" key="7">
    <source>
        <dbReference type="ARBA" id="ARBA00022801"/>
    </source>
</evidence>
<sequence>MRVFTDGSCTSNGQKGAKAGYAAWFPEHPEWSESHRVPDDEAQTNNRAELRAIALAVDILEIKGCLDQDVVIYSDSKYSIDCLTKWITGWTARGWKTANGKDVQHRDLIEETAKKLSKFRTHAVRYVPAHTGGTDDLSRQNDVADRMANESVTGKKIAVVNVPSDEIAAGCPLTTLGTSVRQDVLVDWIRGNLSTMDKTIVDKHLYKAFAEVCKGKNLELSKHKQGGHTVIKATLETVFIEKVE</sequence>
<evidence type="ECO:0000256" key="6">
    <source>
        <dbReference type="ARBA" id="ARBA00022759"/>
    </source>
</evidence>
<evidence type="ECO:0000256" key="1">
    <source>
        <dbReference type="ARBA" id="ARBA00000077"/>
    </source>
</evidence>
<dbReference type="GO" id="GO:0004523">
    <property type="term" value="F:RNA-DNA hybrid ribonuclease activity"/>
    <property type="evidence" value="ECO:0007669"/>
    <property type="project" value="UniProtKB-EC"/>
</dbReference>
<organism evidence="9">
    <name type="scientific">viral metagenome</name>
    <dbReference type="NCBI Taxonomy" id="1070528"/>
    <lineage>
        <taxon>unclassified sequences</taxon>
        <taxon>metagenomes</taxon>
        <taxon>organismal metagenomes</taxon>
    </lineage>
</organism>
<dbReference type="GO" id="GO:0046872">
    <property type="term" value="F:metal ion binding"/>
    <property type="evidence" value="ECO:0007669"/>
    <property type="project" value="UniProtKB-KW"/>
</dbReference>
<proteinExistence type="inferred from homology"/>
<dbReference type="InterPro" id="IPR036397">
    <property type="entry name" value="RNaseH_sf"/>
</dbReference>
<dbReference type="GO" id="GO:0043137">
    <property type="term" value="P:DNA replication, removal of RNA primer"/>
    <property type="evidence" value="ECO:0007669"/>
    <property type="project" value="TreeGrafter"/>
</dbReference>
<dbReference type="Pfam" id="PF00075">
    <property type="entry name" value="RNase_H"/>
    <property type="match status" value="1"/>
</dbReference>
<evidence type="ECO:0000259" key="8">
    <source>
        <dbReference type="PROSITE" id="PS50879"/>
    </source>
</evidence>
<dbReference type="EMBL" id="MN740318">
    <property type="protein sequence ID" value="QHT99847.1"/>
    <property type="molecule type" value="Genomic_DNA"/>
</dbReference>